<reference evidence="2 3" key="1">
    <citation type="submission" date="2022-03" db="EMBL/GenBank/DDBJ databases">
        <authorList>
            <person name="Macdonald S."/>
            <person name="Ahmed S."/>
            <person name="Newling K."/>
        </authorList>
    </citation>
    <scope>NUCLEOTIDE SEQUENCE [LARGE SCALE GENOMIC DNA]</scope>
</reference>
<organism evidence="2 3">
    <name type="scientific">Eruca vesicaria subsp. sativa</name>
    <name type="common">Garden rocket</name>
    <name type="synonym">Eruca sativa</name>
    <dbReference type="NCBI Taxonomy" id="29727"/>
    <lineage>
        <taxon>Eukaryota</taxon>
        <taxon>Viridiplantae</taxon>
        <taxon>Streptophyta</taxon>
        <taxon>Embryophyta</taxon>
        <taxon>Tracheophyta</taxon>
        <taxon>Spermatophyta</taxon>
        <taxon>Magnoliopsida</taxon>
        <taxon>eudicotyledons</taxon>
        <taxon>Gunneridae</taxon>
        <taxon>Pentapetalae</taxon>
        <taxon>rosids</taxon>
        <taxon>malvids</taxon>
        <taxon>Brassicales</taxon>
        <taxon>Brassicaceae</taxon>
        <taxon>Brassiceae</taxon>
        <taxon>Eruca</taxon>
    </lineage>
</organism>
<comment type="caution">
    <text evidence="2">The sequence shown here is derived from an EMBL/GenBank/DDBJ whole genome shotgun (WGS) entry which is preliminary data.</text>
</comment>
<dbReference type="EMBL" id="CAKOAT010996668">
    <property type="protein sequence ID" value="CAH8392529.1"/>
    <property type="molecule type" value="Genomic_DNA"/>
</dbReference>
<gene>
    <name evidence="2" type="ORF">ERUC_LOCUS45012</name>
</gene>
<keyword evidence="1" id="KW-0175">Coiled coil</keyword>
<evidence type="ECO:0000313" key="3">
    <source>
        <dbReference type="Proteomes" id="UP001642260"/>
    </source>
</evidence>
<dbReference type="AlphaFoldDB" id="A0ABC8M967"/>
<keyword evidence="3" id="KW-1185">Reference proteome</keyword>
<feature type="coiled-coil region" evidence="1">
    <location>
        <begin position="61"/>
        <end position="88"/>
    </location>
</feature>
<protein>
    <recommendedName>
        <fullName evidence="4">Zinc finger GRF-type domain-containing protein</fullName>
    </recommendedName>
</protein>
<evidence type="ECO:0000256" key="1">
    <source>
        <dbReference type="SAM" id="Coils"/>
    </source>
</evidence>
<sequence length="99" mass="11606">MEVGSSSRGRNSGRRRCHCGLPAAISQAWTDKNPGRRFYGCPRFKRGNECKGRHKMAKKALIEARDEIREKNRVIEELKKTILEMRNDEIVRQFEQFQL</sequence>
<proteinExistence type="predicted"/>
<dbReference type="PANTHER" id="PTHR33248">
    <property type="entry name" value="ZINC ION-BINDING PROTEIN"/>
    <property type="match status" value="1"/>
</dbReference>
<accession>A0ABC8M967</accession>
<evidence type="ECO:0008006" key="4">
    <source>
        <dbReference type="Google" id="ProtNLM"/>
    </source>
</evidence>
<evidence type="ECO:0000313" key="2">
    <source>
        <dbReference type="EMBL" id="CAH8392529.1"/>
    </source>
</evidence>
<dbReference type="Proteomes" id="UP001642260">
    <property type="component" value="Unassembled WGS sequence"/>
</dbReference>
<name>A0ABC8M967_ERUVS</name>